<dbReference type="SUPFAM" id="SSF52821">
    <property type="entry name" value="Rhodanese/Cell cycle control phosphatase"/>
    <property type="match status" value="1"/>
</dbReference>
<reference evidence="2 3" key="1">
    <citation type="submission" date="2016-10" db="EMBL/GenBank/DDBJ databases">
        <authorList>
            <person name="de Groot N.N."/>
        </authorList>
    </citation>
    <scope>NUCLEOTIDE SEQUENCE [LARGE SCALE GENOMIC DNA]</scope>
    <source>
        <strain evidence="2 3">DSM 17813</strain>
    </source>
</reference>
<dbReference type="Pfam" id="PF00581">
    <property type="entry name" value="Rhodanese"/>
    <property type="match status" value="1"/>
</dbReference>
<dbReference type="InterPro" id="IPR001763">
    <property type="entry name" value="Rhodanese-like_dom"/>
</dbReference>
<dbReference type="SMART" id="SM00450">
    <property type="entry name" value="RHOD"/>
    <property type="match status" value="1"/>
</dbReference>
<dbReference type="Proteomes" id="UP000182146">
    <property type="component" value="Unassembled WGS sequence"/>
</dbReference>
<organism evidence="2 3">
    <name type="scientific">Geoalkalibacter ferrihydriticus</name>
    <dbReference type="NCBI Taxonomy" id="392333"/>
    <lineage>
        <taxon>Bacteria</taxon>
        <taxon>Pseudomonadati</taxon>
        <taxon>Thermodesulfobacteriota</taxon>
        <taxon>Desulfuromonadia</taxon>
        <taxon>Desulfuromonadales</taxon>
        <taxon>Geoalkalibacteraceae</taxon>
        <taxon>Geoalkalibacter</taxon>
    </lineage>
</organism>
<evidence type="ECO:0000259" key="1">
    <source>
        <dbReference type="PROSITE" id="PS50206"/>
    </source>
</evidence>
<dbReference type="GO" id="GO:0016740">
    <property type="term" value="F:transferase activity"/>
    <property type="evidence" value="ECO:0007669"/>
    <property type="project" value="UniProtKB-KW"/>
</dbReference>
<dbReference type="RefSeq" id="WP_052446384.1">
    <property type="nucleotide sequence ID" value="NZ_FNGU01000006.1"/>
</dbReference>
<proteinExistence type="predicted"/>
<keyword evidence="2" id="KW-0808">Transferase</keyword>
<gene>
    <name evidence="2" type="ORF">SAMN05660860_02530</name>
</gene>
<dbReference type="InterPro" id="IPR050229">
    <property type="entry name" value="GlpE_sulfurtransferase"/>
</dbReference>
<dbReference type="EMBL" id="FNGU01000006">
    <property type="protein sequence ID" value="SDM44266.1"/>
    <property type="molecule type" value="Genomic_DNA"/>
</dbReference>
<dbReference type="Gene3D" id="3.40.250.10">
    <property type="entry name" value="Rhodanese-like domain"/>
    <property type="match status" value="1"/>
</dbReference>
<dbReference type="PANTHER" id="PTHR43031">
    <property type="entry name" value="FAD-DEPENDENT OXIDOREDUCTASE"/>
    <property type="match status" value="1"/>
</dbReference>
<dbReference type="InterPro" id="IPR036873">
    <property type="entry name" value="Rhodanese-like_dom_sf"/>
</dbReference>
<dbReference type="CDD" id="cd00158">
    <property type="entry name" value="RHOD"/>
    <property type="match status" value="1"/>
</dbReference>
<dbReference type="STRING" id="392333.SAMN05660860_02530"/>
<dbReference type="OrthoDB" id="9769238at2"/>
<dbReference type="PROSITE" id="PS50206">
    <property type="entry name" value="RHODANESE_3"/>
    <property type="match status" value="1"/>
</dbReference>
<accession>A0A1G9T9F2</accession>
<feature type="domain" description="Rhodanese" evidence="1">
    <location>
        <begin position="13"/>
        <end position="103"/>
    </location>
</feature>
<dbReference type="AlphaFoldDB" id="A0A1G9T9F2"/>
<evidence type="ECO:0000313" key="2">
    <source>
        <dbReference type="EMBL" id="SDM44266.1"/>
    </source>
</evidence>
<evidence type="ECO:0000313" key="3">
    <source>
        <dbReference type="Proteomes" id="UP000182146"/>
    </source>
</evidence>
<protein>
    <submittedName>
        <fullName evidence="2">Rhodanese-related sulfurtransferase</fullName>
    </submittedName>
</protein>
<sequence>MLVSAEVKSALDSGEDLVLLDIRIQQEIDKYYIDHPKRMVVPFNSLLERVGEIPQGKKIIIVDVNGQRGPTAGRFLTARGFSDVAFLNGGMQRWVVEGMPTKAGN</sequence>
<dbReference type="PANTHER" id="PTHR43031:SF16">
    <property type="entry name" value="OXIDOREDUCTASE"/>
    <property type="match status" value="1"/>
</dbReference>
<name>A0A1G9T9F2_9BACT</name>